<dbReference type="RefSeq" id="WP_306886269.1">
    <property type="nucleotide sequence ID" value="NZ_JAUSUL010000002.1"/>
</dbReference>
<evidence type="ECO:0000313" key="1">
    <source>
        <dbReference type="EMBL" id="MDQ0316449.1"/>
    </source>
</evidence>
<sequence>MTRTIVQTLSAGMILSALIVGPFAISTVASHGVPSAASGKILCFAKGISCGNGPVLMPAVLGMR</sequence>
<comment type="caution">
    <text evidence="1">The sequence shown here is derived from an EMBL/GenBank/DDBJ whole genome shotgun (WGS) entry which is preliminary data.</text>
</comment>
<gene>
    <name evidence="1" type="ORF">J2S73_002906</name>
</gene>
<evidence type="ECO:0000313" key="2">
    <source>
        <dbReference type="Proteomes" id="UP001229244"/>
    </source>
</evidence>
<protein>
    <submittedName>
        <fullName evidence="1">Uncharacterized protein</fullName>
    </submittedName>
</protein>
<name>A0AAE3VPI2_9HYPH</name>
<proteinExistence type="predicted"/>
<accession>A0AAE3VPI2</accession>
<dbReference type="EMBL" id="JAUSUL010000002">
    <property type="protein sequence ID" value="MDQ0316449.1"/>
    <property type="molecule type" value="Genomic_DNA"/>
</dbReference>
<keyword evidence="2" id="KW-1185">Reference proteome</keyword>
<reference evidence="1" key="1">
    <citation type="submission" date="2023-07" db="EMBL/GenBank/DDBJ databases">
        <title>Genomic Encyclopedia of Type Strains, Phase IV (KMG-IV): sequencing the most valuable type-strain genomes for metagenomic binning, comparative biology and taxonomic classification.</title>
        <authorList>
            <person name="Goeker M."/>
        </authorList>
    </citation>
    <scope>NUCLEOTIDE SEQUENCE</scope>
    <source>
        <strain evidence="1">DSM 21202</strain>
    </source>
</reference>
<organism evidence="1 2">
    <name type="scientific">Amorphus orientalis</name>
    <dbReference type="NCBI Taxonomy" id="649198"/>
    <lineage>
        <taxon>Bacteria</taxon>
        <taxon>Pseudomonadati</taxon>
        <taxon>Pseudomonadota</taxon>
        <taxon>Alphaproteobacteria</taxon>
        <taxon>Hyphomicrobiales</taxon>
        <taxon>Amorphaceae</taxon>
        <taxon>Amorphus</taxon>
    </lineage>
</organism>
<dbReference type="AlphaFoldDB" id="A0AAE3VPI2"/>
<dbReference type="Proteomes" id="UP001229244">
    <property type="component" value="Unassembled WGS sequence"/>
</dbReference>